<reference evidence="1" key="1">
    <citation type="submission" date="2019-06" db="EMBL/GenBank/DDBJ databases">
        <authorList>
            <person name="Zheng W."/>
        </authorList>
    </citation>
    <scope>NUCLEOTIDE SEQUENCE</scope>
    <source>
        <strain evidence="1">QDHG01</strain>
    </source>
</reference>
<keyword evidence="2" id="KW-1185">Reference proteome</keyword>
<dbReference type="Proteomes" id="UP000785679">
    <property type="component" value="Unassembled WGS sequence"/>
</dbReference>
<evidence type="ECO:0008006" key="3">
    <source>
        <dbReference type="Google" id="ProtNLM"/>
    </source>
</evidence>
<evidence type="ECO:0000313" key="1">
    <source>
        <dbReference type="EMBL" id="TNV87071.1"/>
    </source>
</evidence>
<dbReference type="InterPro" id="IPR013783">
    <property type="entry name" value="Ig-like_fold"/>
</dbReference>
<dbReference type="OrthoDB" id="327782at2759"/>
<organism evidence="1 2">
    <name type="scientific">Halteria grandinella</name>
    <dbReference type="NCBI Taxonomy" id="5974"/>
    <lineage>
        <taxon>Eukaryota</taxon>
        <taxon>Sar</taxon>
        <taxon>Alveolata</taxon>
        <taxon>Ciliophora</taxon>
        <taxon>Intramacronucleata</taxon>
        <taxon>Spirotrichea</taxon>
        <taxon>Stichotrichia</taxon>
        <taxon>Sporadotrichida</taxon>
        <taxon>Halteriidae</taxon>
        <taxon>Halteria</taxon>
    </lineage>
</organism>
<sequence length="676" mass="76054">MIMSNIHDQSCYFINTTSYVEYVVRSSNDLNYLYDDGTLTFSLSLTLASLSLQDLQTQYLTSISSWCPNKDKAFAFDPSLSNTFYVNHGDTNISLDLQYCGSPIPEQIVYSGTQTGVVVNENEPKLQVNAELSGGTHSGMVVATIQSVQATLNYQIVVNMPPYFISPLSNVRVERGQLLSQPLPPIQDDENDNYTINAKLVSVTTTNTSQTCISLTEAKANTSVIVFDSTHKLLKVNVSNMALPVKWLCDFYYNITLIDSKGATSQTYAFTLSIVLEKLPPYWVKDPPGPVLLHLGENTTVDLPDSRDPNGDTITHINISSPLFAIVPSPFKYTLKPLLKEHLGFAQIIGNLSDGQSPPMFLPFTINVTVINFAPYFDEELKNQSLLVDESLEYQLPSINDYESPVTDPIELSICVFSEQYLTTDCNKALPEFLTFVKEERILQFYGLNEHKGNYIIQINLTDSAGNYSNYSFKLSIQSFSHSSEYQDHASQLLNTGAPEFVTSFPANIIIKEGESEVIKLPEIRDPDDDQFECIVNLGFTDSFVIFKNLALIISPLHQNVADNPYTVTIELKDKNNSLRKRNIYRLDISVAAIQVNATANNSMSQYFIEEVDETISQQVNLTKNEQYIVRLRLLEVTNLGRAKIKVYSKSYILFIFHQTDVSVFKCFFRNKIDWG</sequence>
<dbReference type="AlphaFoldDB" id="A0A8J8P7Q7"/>
<proteinExistence type="predicted"/>
<evidence type="ECO:0000313" key="2">
    <source>
        <dbReference type="Proteomes" id="UP000785679"/>
    </source>
</evidence>
<dbReference type="EMBL" id="RRYP01000644">
    <property type="protein sequence ID" value="TNV87071.1"/>
    <property type="molecule type" value="Genomic_DNA"/>
</dbReference>
<accession>A0A8J8P7Q7</accession>
<comment type="caution">
    <text evidence="1">The sequence shown here is derived from an EMBL/GenBank/DDBJ whole genome shotgun (WGS) entry which is preliminary data.</text>
</comment>
<protein>
    <recommendedName>
        <fullName evidence="3">Cadherin domain-containing protein</fullName>
    </recommendedName>
</protein>
<gene>
    <name evidence="1" type="ORF">FGO68_gene14902</name>
</gene>
<name>A0A8J8P7Q7_HALGN</name>
<dbReference type="Gene3D" id="2.60.40.10">
    <property type="entry name" value="Immunoglobulins"/>
    <property type="match status" value="1"/>
</dbReference>